<dbReference type="EC" id="1.17.4.2" evidence="3"/>
<dbReference type="GO" id="GO:0031419">
    <property type="term" value="F:cobalamin binding"/>
    <property type="evidence" value="ECO:0007669"/>
    <property type="project" value="UniProtKB-KW"/>
</dbReference>
<comment type="catalytic activity">
    <reaction evidence="10">
        <text>a 2'-deoxyribonucleoside 5'-triphosphate + [thioredoxin]-disulfide + H2O = a ribonucleoside 5'-triphosphate + [thioredoxin]-dithiol</text>
        <dbReference type="Rhea" id="RHEA:12701"/>
        <dbReference type="Rhea" id="RHEA-COMP:10698"/>
        <dbReference type="Rhea" id="RHEA-COMP:10700"/>
        <dbReference type="ChEBI" id="CHEBI:15377"/>
        <dbReference type="ChEBI" id="CHEBI:29950"/>
        <dbReference type="ChEBI" id="CHEBI:50058"/>
        <dbReference type="ChEBI" id="CHEBI:61557"/>
        <dbReference type="ChEBI" id="CHEBI:61560"/>
        <dbReference type="EC" id="1.17.4.2"/>
    </reaction>
</comment>
<keyword evidence="8" id="KW-0676">Redox-active center</keyword>
<dbReference type="GO" id="GO:0006260">
    <property type="term" value="P:DNA replication"/>
    <property type="evidence" value="ECO:0007669"/>
    <property type="project" value="UniProtKB-KW"/>
</dbReference>
<evidence type="ECO:0000313" key="14">
    <source>
        <dbReference type="Proteomes" id="UP000075359"/>
    </source>
</evidence>
<feature type="domain" description="Ribonucleotide reductase alpha-helical" evidence="11">
    <location>
        <begin position="12"/>
        <end position="112"/>
    </location>
</feature>
<dbReference type="PANTHER" id="PTHR43371:SF1">
    <property type="entry name" value="RIBONUCLEOSIDE-DIPHOSPHATE REDUCTASE"/>
    <property type="match status" value="1"/>
</dbReference>
<keyword evidence="5" id="KW-0235">DNA replication</keyword>
<dbReference type="STRING" id="1630136.AS592_03605"/>
<keyword evidence="6" id="KW-0560">Oxidoreductase</keyword>
<dbReference type="EMBL" id="LNKT01000007">
    <property type="protein sequence ID" value="KYJ87031.1"/>
    <property type="molecule type" value="Genomic_DNA"/>
</dbReference>
<keyword evidence="4" id="KW-0846">Cobalamin</keyword>
<keyword evidence="7" id="KW-1015">Disulfide bond</keyword>
<evidence type="ECO:0000256" key="4">
    <source>
        <dbReference type="ARBA" id="ARBA00022628"/>
    </source>
</evidence>
<comment type="similarity">
    <text evidence="2">Belongs to the class II ribonucleoside-triphosphate reductase family.</text>
</comment>
<dbReference type="InterPro" id="IPR040763">
    <property type="entry name" value="RNR_alpha_hel"/>
</dbReference>
<dbReference type="GO" id="GO:0008233">
    <property type="term" value="F:peptidase activity"/>
    <property type="evidence" value="ECO:0007669"/>
    <property type="project" value="UniProtKB-KW"/>
</dbReference>
<dbReference type="GO" id="GO:0004748">
    <property type="term" value="F:ribonucleoside-diphosphate reductase activity, thioredoxin disulfide as acceptor"/>
    <property type="evidence" value="ECO:0007669"/>
    <property type="project" value="TreeGrafter"/>
</dbReference>
<evidence type="ECO:0000256" key="2">
    <source>
        <dbReference type="ARBA" id="ARBA00005654"/>
    </source>
</evidence>
<proteinExistence type="inferred from homology"/>
<reference evidence="13 14" key="1">
    <citation type="submission" date="2015-11" db="EMBL/GenBank/DDBJ databases">
        <title>Draft genome of Sulfurovum riftiae 1812E, a member of the Epsilonproteobacteria isolated from the tube of the deep-sea hydrothermal vent tubewom Riftia pachyptila.</title>
        <authorList>
            <person name="Vetriani C."/>
            <person name="Giovannelli D."/>
        </authorList>
    </citation>
    <scope>NUCLEOTIDE SEQUENCE [LARGE SCALE GENOMIC DNA]</scope>
    <source>
        <strain evidence="13 14">1812E</strain>
    </source>
</reference>
<evidence type="ECO:0000256" key="5">
    <source>
        <dbReference type="ARBA" id="ARBA00022705"/>
    </source>
</evidence>
<keyword evidence="9" id="KW-0170">Cobalt</keyword>
<dbReference type="GO" id="GO:0008998">
    <property type="term" value="F:ribonucleoside-triphosphate reductase (thioredoxin) activity"/>
    <property type="evidence" value="ECO:0007669"/>
    <property type="project" value="UniProtKB-EC"/>
</dbReference>
<keyword evidence="14" id="KW-1185">Reference proteome</keyword>
<evidence type="ECO:0000256" key="3">
    <source>
        <dbReference type="ARBA" id="ARBA00012275"/>
    </source>
</evidence>
<dbReference type="InterPro" id="IPR050862">
    <property type="entry name" value="RdRp_reductase_class-2"/>
</dbReference>
<keyword evidence="13" id="KW-0645">Protease</keyword>
<dbReference type="RefSeq" id="WP_067329561.1">
    <property type="nucleotide sequence ID" value="NZ_LNKT01000007.1"/>
</dbReference>
<dbReference type="GO" id="GO:0006508">
    <property type="term" value="P:proteolysis"/>
    <property type="evidence" value="ECO:0007669"/>
    <property type="project" value="UniProtKB-KW"/>
</dbReference>
<evidence type="ECO:0000259" key="11">
    <source>
        <dbReference type="Pfam" id="PF17975"/>
    </source>
</evidence>
<evidence type="ECO:0000256" key="6">
    <source>
        <dbReference type="ARBA" id="ARBA00023002"/>
    </source>
</evidence>
<evidence type="ECO:0000256" key="9">
    <source>
        <dbReference type="ARBA" id="ARBA00023285"/>
    </source>
</evidence>
<dbReference type="Pfam" id="PF21995">
    <property type="entry name" value="RNR-II_ins_dom"/>
    <property type="match status" value="1"/>
</dbReference>
<dbReference type="PANTHER" id="PTHR43371">
    <property type="entry name" value="VITAMIN B12-DEPENDENT RIBONUCLEOTIDE REDUCTASE"/>
    <property type="match status" value="1"/>
</dbReference>
<dbReference type="SUPFAM" id="SSF51998">
    <property type="entry name" value="PFL-like glycyl radical enzymes"/>
    <property type="match status" value="1"/>
</dbReference>
<organism evidence="13 14">
    <name type="scientific">Sulfurovum riftiae</name>
    <dbReference type="NCBI Taxonomy" id="1630136"/>
    <lineage>
        <taxon>Bacteria</taxon>
        <taxon>Pseudomonadati</taxon>
        <taxon>Campylobacterota</taxon>
        <taxon>Epsilonproteobacteria</taxon>
        <taxon>Campylobacterales</taxon>
        <taxon>Sulfurovaceae</taxon>
        <taxon>Sulfurovum</taxon>
    </lineage>
</organism>
<name>A0A151CHN8_9BACT</name>
<feature type="domain" description="B12-dependent ribonucleotide reductase insertion" evidence="12">
    <location>
        <begin position="171"/>
        <end position="231"/>
    </location>
</feature>
<protein>
    <recommendedName>
        <fullName evidence="3">ribonucleoside-triphosphate reductase (thioredoxin)</fullName>
        <ecNumber evidence="3">1.17.4.2</ecNumber>
    </recommendedName>
</protein>
<evidence type="ECO:0000256" key="1">
    <source>
        <dbReference type="ARBA" id="ARBA00001922"/>
    </source>
</evidence>
<keyword evidence="13" id="KW-0378">Hydrolase</keyword>
<gene>
    <name evidence="13" type="ORF">AS592_03605</name>
</gene>
<dbReference type="AlphaFoldDB" id="A0A151CHN8"/>
<evidence type="ECO:0000259" key="12">
    <source>
        <dbReference type="Pfam" id="PF21995"/>
    </source>
</evidence>
<dbReference type="Proteomes" id="UP000075359">
    <property type="component" value="Unassembled WGS sequence"/>
</dbReference>
<comment type="caution">
    <text evidence="13">The sequence shown here is derived from an EMBL/GenBank/DDBJ whole genome shotgun (WGS) entry which is preliminary data.</text>
</comment>
<sequence length="657" mass="73533">MRSPIVTERFTLKESFCKEIHTQKATFGFGGFGEATYYRTYSRIKPDGTQEQWADTVIRVVNGVMSIRKDHYLSSRLEWDETKWQHYAKKLAMTMFDMKWLPPGRGLWIMGTDYVYERGAAALNNCGAVDTTDLSLAADWAMDMLMCGVGVGFNTAWKGENVALPDKEAPVPYLISDSREGWVNSVRLMIESYTKKGEWFTFDYSSIRPAGSPIHGFGGTASGPAPLKELHERLENSLDSYCKGEIDATRCVADVMNAIGTCVVAGNVRRSAEIALGSVNDSTFLELKDYAKYPERAEIGWMSNNTVVLERTEDFEKLPMIAAHIRENGEPGIMNLINVQKYARYGERSEDSAWLTNPCSEIPLESFELCNLAEVFPERCSKEEEFYEVLEFATFYASTVALLPTHRPETNEIIVRNRRIGVSLSGIADMLDAHGATELTRRLRKGYKLVRAVNRDLAAKAGVPASIRVTTVKPSGTISQLAGVSSGMHFPTFRYAIRRMRVGNASRICKVLKSAGVPYEDDRYSADTTVFEFPIDQGKTREAATVSAWEQFSLLAMLQREWSDNMVSCTIYFDPQNEGPQVEHMLAQFAPIIKSVSMLPHSKKGAYVQMPYEGISKEAYEARLAAFPKIDWSGFSGSDGIESRFCTDDICEDPGLI</sequence>
<accession>A0A151CHN8</accession>
<dbReference type="InterPro" id="IPR054158">
    <property type="entry name" value="RNR-II_ins_dom"/>
</dbReference>
<evidence type="ECO:0000313" key="13">
    <source>
        <dbReference type="EMBL" id="KYJ87031.1"/>
    </source>
</evidence>
<evidence type="ECO:0000256" key="8">
    <source>
        <dbReference type="ARBA" id="ARBA00023284"/>
    </source>
</evidence>
<dbReference type="Pfam" id="PF17975">
    <property type="entry name" value="RNR_Alpha"/>
    <property type="match status" value="1"/>
</dbReference>
<evidence type="ECO:0000256" key="10">
    <source>
        <dbReference type="ARBA" id="ARBA00048987"/>
    </source>
</evidence>
<comment type="cofactor">
    <cofactor evidence="1">
        <name>adenosylcob(III)alamin</name>
        <dbReference type="ChEBI" id="CHEBI:18408"/>
    </cofactor>
</comment>
<dbReference type="Gene3D" id="3.20.70.20">
    <property type="match status" value="3"/>
</dbReference>
<evidence type="ECO:0000256" key="7">
    <source>
        <dbReference type="ARBA" id="ARBA00023157"/>
    </source>
</evidence>